<accession>A0A2I0ACL3</accession>
<evidence type="ECO:0000313" key="3">
    <source>
        <dbReference type="Proteomes" id="UP000236161"/>
    </source>
</evidence>
<keyword evidence="3" id="KW-1185">Reference proteome</keyword>
<proteinExistence type="predicted"/>
<feature type="region of interest" description="Disordered" evidence="1">
    <location>
        <begin position="1"/>
        <end position="44"/>
    </location>
</feature>
<dbReference type="AlphaFoldDB" id="A0A2I0ACL3"/>
<reference evidence="2 3" key="1">
    <citation type="journal article" date="2017" name="Nature">
        <title>The Apostasia genome and the evolution of orchids.</title>
        <authorList>
            <person name="Zhang G.Q."/>
            <person name="Liu K.W."/>
            <person name="Li Z."/>
            <person name="Lohaus R."/>
            <person name="Hsiao Y.Y."/>
            <person name="Niu S.C."/>
            <person name="Wang J.Y."/>
            <person name="Lin Y.C."/>
            <person name="Xu Q."/>
            <person name="Chen L.J."/>
            <person name="Yoshida K."/>
            <person name="Fujiwara S."/>
            <person name="Wang Z.W."/>
            <person name="Zhang Y.Q."/>
            <person name="Mitsuda N."/>
            <person name="Wang M."/>
            <person name="Liu G.H."/>
            <person name="Pecoraro L."/>
            <person name="Huang H.X."/>
            <person name="Xiao X.J."/>
            <person name="Lin M."/>
            <person name="Wu X.Y."/>
            <person name="Wu W.L."/>
            <person name="Chen Y.Y."/>
            <person name="Chang S.B."/>
            <person name="Sakamoto S."/>
            <person name="Ohme-Takagi M."/>
            <person name="Yagi M."/>
            <person name="Zeng S.J."/>
            <person name="Shen C.Y."/>
            <person name="Yeh C.M."/>
            <person name="Luo Y.B."/>
            <person name="Tsai W.C."/>
            <person name="Van de Peer Y."/>
            <person name="Liu Z.J."/>
        </authorList>
    </citation>
    <scope>NUCLEOTIDE SEQUENCE [LARGE SCALE GENOMIC DNA]</scope>
    <source>
        <strain evidence="3">cv. Shenzhen</strain>
        <tissue evidence="2">Stem</tissue>
    </source>
</reference>
<dbReference type="Proteomes" id="UP000236161">
    <property type="component" value="Unassembled WGS sequence"/>
</dbReference>
<name>A0A2I0ACL3_9ASPA</name>
<dbReference type="EMBL" id="KZ451999">
    <property type="protein sequence ID" value="PKA53288.1"/>
    <property type="molecule type" value="Genomic_DNA"/>
</dbReference>
<sequence>MRWGAWPAKTEMGSSSDRNEDGELDKRKRIWNDPKHGINDGASAIISPSSVSTLTSSALSPSSAVSSSSMSSTLAATASPEIFRSIILSVPSIPCLGLWFAPVPSSPYLPPANRNIVISLCRYNQR</sequence>
<evidence type="ECO:0000313" key="2">
    <source>
        <dbReference type="EMBL" id="PKA53288.1"/>
    </source>
</evidence>
<gene>
    <name evidence="2" type="ORF">AXF42_Ash010018</name>
</gene>
<feature type="compositionally biased region" description="Basic and acidic residues" evidence="1">
    <location>
        <begin position="17"/>
        <end position="38"/>
    </location>
</feature>
<evidence type="ECO:0000256" key="1">
    <source>
        <dbReference type="SAM" id="MobiDB-lite"/>
    </source>
</evidence>
<protein>
    <submittedName>
        <fullName evidence="2">Uncharacterized protein</fullName>
    </submittedName>
</protein>
<organism evidence="2 3">
    <name type="scientific">Apostasia shenzhenica</name>
    <dbReference type="NCBI Taxonomy" id="1088818"/>
    <lineage>
        <taxon>Eukaryota</taxon>
        <taxon>Viridiplantae</taxon>
        <taxon>Streptophyta</taxon>
        <taxon>Embryophyta</taxon>
        <taxon>Tracheophyta</taxon>
        <taxon>Spermatophyta</taxon>
        <taxon>Magnoliopsida</taxon>
        <taxon>Liliopsida</taxon>
        <taxon>Asparagales</taxon>
        <taxon>Orchidaceae</taxon>
        <taxon>Apostasioideae</taxon>
        <taxon>Apostasia</taxon>
    </lineage>
</organism>